<feature type="site" description="Important for substrate specificity" evidence="3">
    <location>
        <position position="71"/>
    </location>
</feature>
<dbReference type="Pfam" id="PF02545">
    <property type="entry name" value="Maf"/>
    <property type="match status" value="1"/>
</dbReference>
<dbReference type="Proteomes" id="UP000294567">
    <property type="component" value="Unassembled WGS sequence"/>
</dbReference>
<name>A0A4R3L360_9FIRM</name>
<evidence type="ECO:0000313" key="5">
    <source>
        <dbReference type="Proteomes" id="UP000294567"/>
    </source>
</evidence>
<comment type="function">
    <text evidence="3">Nucleoside triphosphate pyrophosphatase that hydrolyzes dTTP and UTP. May have a dual role in cell division arrest and in preventing the incorporation of modified nucleotides into cellular nucleic acids.</text>
</comment>
<protein>
    <recommendedName>
        <fullName evidence="3">dTTP/UTP pyrophosphatase</fullName>
        <shortName evidence="3">dTTPase/UTPase</shortName>
        <ecNumber evidence="3">3.6.1.9</ecNumber>
    </recommendedName>
    <alternativeName>
        <fullName evidence="3">Nucleoside triphosphate pyrophosphatase</fullName>
    </alternativeName>
    <alternativeName>
        <fullName evidence="3">Nucleotide pyrophosphatase</fullName>
        <shortName evidence="3">Nucleotide PPase</shortName>
    </alternativeName>
</protein>
<dbReference type="EMBL" id="SMAE01000002">
    <property type="protein sequence ID" value="TCS91133.1"/>
    <property type="molecule type" value="Genomic_DNA"/>
</dbReference>
<feature type="site" description="Important for substrate specificity" evidence="3">
    <location>
        <position position="155"/>
    </location>
</feature>
<comment type="similarity">
    <text evidence="3">Belongs to the Maf family. YhdE subfamily.</text>
</comment>
<comment type="catalytic activity">
    <reaction evidence="3">
        <text>dTTP + H2O = dTMP + diphosphate + H(+)</text>
        <dbReference type="Rhea" id="RHEA:28534"/>
        <dbReference type="ChEBI" id="CHEBI:15377"/>
        <dbReference type="ChEBI" id="CHEBI:15378"/>
        <dbReference type="ChEBI" id="CHEBI:33019"/>
        <dbReference type="ChEBI" id="CHEBI:37568"/>
        <dbReference type="ChEBI" id="CHEBI:63528"/>
        <dbReference type="EC" id="3.6.1.9"/>
    </reaction>
</comment>
<dbReference type="AlphaFoldDB" id="A0A4R3L360"/>
<dbReference type="SUPFAM" id="SSF52972">
    <property type="entry name" value="ITPase-like"/>
    <property type="match status" value="1"/>
</dbReference>
<evidence type="ECO:0000256" key="1">
    <source>
        <dbReference type="ARBA" id="ARBA00001968"/>
    </source>
</evidence>
<comment type="caution">
    <text evidence="3">Lacks conserved residue(s) required for the propagation of feature annotation.</text>
</comment>
<dbReference type="PANTHER" id="PTHR43213:SF5">
    <property type="entry name" value="BIFUNCTIONAL DTTP_UTP PYROPHOSPHATASE_METHYLTRANSFERASE PROTEIN-RELATED"/>
    <property type="match status" value="1"/>
</dbReference>
<gene>
    <name evidence="4" type="ORF">EDD65_10261</name>
</gene>
<dbReference type="Gene3D" id="3.90.950.10">
    <property type="match status" value="1"/>
</dbReference>
<feature type="site" description="Important for substrate specificity" evidence="3">
    <location>
        <position position="12"/>
    </location>
</feature>
<dbReference type="GO" id="GO:0009117">
    <property type="term" value="P:nucleotide metabolic process"/>
    <property type="evidence" value="ECO:0007669"/>
    <property type="project" value="UniProtKB-KW"/>
</dbReference>
<proteinExistence type="inferred from homology"/>
<dbReference type="PIRSF" id="PIRSF006305">
    <property type="entry name" value="Maf"/>
    <property type="match status" value="1"/>
</dbReference>
<accession>A0A4R3L360</accession>
<evidence type="ECO:0000256" key="3">
    <source>
        <dbReference type="HAMAP-Rule" id="MF_00528"/>
    </source>
</evidence>
<keyword evidence="5" id="KW-1185">Reference proteome</keyword>
<dbReference type="NCBIfam" id="TIGR00172">
    <property type="entry name" value="maf"/>
    <property type="match status" value="1"/>
</dbReference>
<comment type="caution">
    <text evidence="4">The sequence shown here is derived from an EMBL/GenBank/DDBJ whole genome shotgun (WGS) entry which is preliminary data.</text>
</comment>
<keyword evidence="3" id="KW-0963">Cytoplasm</keyword>
<dbReference type="EC" id="3.6.1.9" evidence="3"/>
<dbReference type="GO" id="GO:0005737">
    <property type="term" value="C:cytoplasm"/>
    <property type="evidence" value="ECO:0007669"/>
    <property type="project" value="UniProtKB-SubCell"/>
</dbReference>
<dbReference type="CDD" id="cd00555">
    <property type="entry name" value="Maf"/>
    <property type="match status" value="1"/>
</dbReference>
<dbReference type="InterPro" id="IPR003697">
    <property type="entry name" value="Maf-like"/>
</dbReference>
<dbReference type="PANTHER" id="PTHR43213">
    <property type="entry name" value="BIFUNCTIONAL DTTP/UTP PYROPHOSPHATASE/METHYLTRANSFERASE PROTEIN-RELATED"/>
    <property type="match status" value="1"/>
</dbReference>
<dbReference type="OrthoDB" id="9807767at2"/>
<organism evidence="4 5">
    <name type="scientific">Keratinibaculum paraultunense</name>
    <dbReference type="NCBI Taxonomy" id="1278232"/>
    <lineage>
        <taxon>Bacteria</taxon>
        <taxon>Bacillati</taxon>
        <taxon>Bacillota</taxon>
        <taxon>Tissierellia</taxon>
        <taxon>Tissierellales</taxon>
        <taxon>Tepidimicrobiaceae</taxon>
        <taxon>Keratinibaculum</taxon>
    </lineage>
</organism>
<dbReference type="RefSeq" id="WP_132025736.1">
    <property type="nucleotide sequence ID" value="NZ_CP068564.1"/>
</dbReference>
<comment type="cofactor">
    <cofactor evidence="1 3">
        <name>a divalent metal cation</name>
        <dbReference type="ChEBI" id="CHEBI:60240"/>
    </cofactor>
</comment>
<reference evidence="4 5" key="1">
    <citation type="submission" date="2019-03" db="EMBL/GenBank/DDBJ databases">
        <title>Genomic Encyclopedia of Type Strains, Phase IV (KMG-IV): sequencing the most valuable type-strain genomes for metagenomic binning, comparative biology and taxonomic classification.</title>
        <authorList>
            <person name="Goeker M."/>
        </authorList>
    </citation>
    <scope>NUCLEOTIDE SEQUENCE [LARGE SCALE GENOMIC DNA]</scope>
    <source>
        <strain evidence="4 5">DSM 26752</strain>
    </source>
</reference>
<evidence type="ECO:0000256" key="2">
    <source>
        <dbReference type="ARBA" id="ARBA00022801"/>
    </source>
</evidence>
<feature type="active site" description="Proton acceptor" evidence="3">
    <location>
        <position position="70"/>
    </location>
</feature>
<keyword evidence="3" id="KW-0546">Nucleotide metabolism</keyword>
<dbReference type="HAMAP" id="MF_00528">
    <property type="entry name" value="Maf"/>
    <property type="match status" value="1"/>
</dbReference>
<keyword evidence="2 3" id="KW-0378">Hydrolase</keyword>
<sequence length="193" mass="21925">MNTIVLASSSPRRRKLLEKYNVKPVVVKSNIHEKINSNETIEQIAMALAFEKANQLEDRFSNGEIIIGADTIVACNDKILGKPKDEYDAFNMLKFLSDKEHLVLTGICIIKANSNIKVIDYEKTIVKFRKLSDKKIQKYIETKEYIDKAGAYGIQGLGGVLVEWIKGCYFNVVGLPIYKLDILLERHFDISLL</sequence>
<comment type="subcellular location">
    <subcellularLocation>
        <location evidence="3">Cytoplasm</location>
    </subcellularLocation>
</comment>
<dbReference type="GO" id="GO:0036218">
    <property type="term" value="F:dTTP diphosphatase activity"/>
    <property type="evidence" value="ECO:0007669"/>
    <property type="project" value="RHEA"/>
</dbReference>
<dbReference type="GO" id="GO:0036221">
    <property type="term" value="F:UTP diphosphatase activity"/>
    <property type="evidence" value="ECO:0007669"/>
    <property type="project" value="RHEA"/>
</dbReference>
<evidence type="ECO:0000313" key="4">
    <source>
        <dbReference type="EMBL" id="TCS91133.1"/>
    </source>
</evidence>
<dbReference type="InterPro" id="IPR029001">
    <property type="entry name" value="ITPase-like_fam"/>
</dbReference>
<comment type="catalytic activity">
    <reaction evidence="3">
        <text>UTP + H2O = UMP + diphosphate + H(+)</text>
        <dbReference type="Rhea" id="RHEA:29395"/>
        <dbReference type="ChEBI" id="CHEBI:15377"/>
        <dbReference type="ChEBI" id="CHEBI:15378"/>
        <dbReference type="ChEBI" id="CHEBI:33019"/>
        <dbReference type="ChEBI" id="CHEBI:46398"/>
        <dbReference type="ChEBI" id="CHEBI:57865"/>
        <dbReference type="EC" id="3.6.1.9"/>
    </reaction>
</comment>